<dbReference type="InterPro" id="IPR001173">
    <property type="entry name" value="Glyco_trans_2-like"/>
</dbReference>
<dbReference type="InterPro" id="IPR029044">
    <property type="entry name" value="Nucleotide-diphossugar_trans"/>
</dbReference>
<dbReference type="OrthoDB" id="597270at2"/>
<dbReference type="SUPFAM" id="SSF53448">
    <property type="entry name" value="Nucleotide-diphospho-sugar transferases"/>
    <property type="match status" value="1"/>
</dbReference>
<dbReference type="CDD" id="cd00761">
    <property type="entry name" value="Glyco_tranf_GTA_type"/>
    <property type="match status" value="1"/>
</dbReference>
<dbReference type="Proteomes" id="UP000031760">
    <property type="component" value="Chromosome"/>
</dbReference>
<dbReference type="HOGENOM" id="CLU_025996_8_0_10"/>
<keyword evidence="3" id="KW-1185">Reference proteome</keyword>
<evidence type="ECO:0000313" key="2">
    <source>
        <dbReference type="EMBL" id="BAO55735.1"/>
    </source>
</evidence>
<dbReference type="Pfam" id="PF00535">
    <property type="entry name" value="Glycos_transf_2"/>
    <property type="match status" value="1"/>
</dbReference>
<reference evidence="2 3" key="1">
    <citation type="journal article" date="2014" name="Proc. Natl. Acad. Sci. U.S.A.">
        <title>Functional characterization of flavobacteria rhodopsins reveals a unique class of light-driven chloride pump in bacteria.</title>
        <authorList>
            <person name="Yoshizawa S."/>
            <person name="Kumagai Y."/>
            <person name="Kim H."/>
            <person name="Ogura Y."/>
            <person name="Hayashi T."/>
            <person name="Iwasaki W."/>
            <person name="DeLong E.F."/>
            <person name="Kogure K."/>
        </authorList>
    </citation>
    <scope>NUCLEOTIDE SEQUENCE [LARGE SCALE GENOMIC DNA]</scope>
    <source>
        <strain evidence="2 3">S1-08</strain>
    </source>
</reference>
<dbReference type="PANTHER" id="PTHR22916:SF3">
    <property type="entry name" value="UDP-GLCNAC:BETAGAL BETA-1,3-N-ACETYLGLUCOSAMINYLTRANSFERASE-LIKE PROTEIN 1"/>
    <property type="match status" value="1"/>
</dbReference>
<dbReference type="PANTHER" id="PTHR22916">
    <property type="entry name" value="GLYCOSYLTRANSFERASE"/>
    <property type="match status" value="1"/>
</dbReference>
<dbReference type="GO" id="GO:0016758">
    <property type="term" value="F:hexosyltransferase activity"/>
    <property type="evidence" value="ECO:0007669"/>
    <property type="project" value="UniProtKB-ARBA"/>
</dbReference>
<sequence>MVKNLVSIIIPVFNRAGVIPDTINSLINQSYTQWECIVVDDGSIDSTVEVVSAFAKADKRIKLLERPSHVGKGANACRNLGFSIAKGSYVQWLDSDDALHEDKLRIQMEAAHLNDKFTLFTAAWGSFESTGELAGLEIITRLVYNSFPHVDDFLESISSSYGFLPPHVYLMHKDLVQEAGGWNDKLSINQDGEFMSRVFVKSSQVVYCDGSIAYYRNNTDDLQRTSVLNSHGKAVDLIKSWKMIEKVLNIRYKKQLNYVFTAKQLVYDRIKSDFPELIAENKEFFESTAFKQRHWLGNYFRRLKQFING</sequence>
<keyword evidence="2" id="KW-0808">Transferase</keyword>
<dbReference type="RefSeq" id="WP_052476851.1">
    <property type="nucleotide sequence ID" value="NZ_AP014548.1"/>
</dbReference>
<proteinExistence type="predicted"/>
<dbReference type="STRING" id="1454201.NMS_1726"/>
<evidence type="ECO:0000313" key="3">
    <source>
        <dbReference type="Proteomes" id="UP000031760"/>
    </source>
</evidence>
<dbReference type="KEGG" id="nmf:NMS_1726"/>
<evidence type="ECO:0000259" key="1">
    <source>
        <dbReference type="Pfam" id="PF00535"/>
    </source>
</evidence>
<gene>
    <name evidence="2" type="ORF">NMS_1726</name>
</gene>
<accession>W8VRP7</accession>
<organism evidence="2 3">
    <name type="scientific">Nonlabens marinus S1-08</name>
    <dbReference type="NCBI Taxonomy" id="1454201"/>
    <lineage>
        <taxon>Bacteria</taxon>
        <taxon>Pseudomonadati</taxon>
        <taxon>Bacteroidota</taxon>
        <taxon>Flavobacteriia</taxon>
        <taxon>Flavobacteriales</taxon>
        <taxon>Flavobacteriaceae</taxon>
        <taxon>Nonlabens</taxon>
    </lineage>
</organism>
<protein>
    <submittedName>
        <fullName evidence="2">Glycosyl transferase, group 2 family protein</fullName>
    </submittedName>
</protein>
<dbReference type="EMBL" id="AP014548">
    <property type="protein sequence ID" value="BAO55735.1"/>
    <property type="molecule type" value="Genomic_DNA"/>
</dbReference>
<name>W8VRP7_9FLAO</name>
<dbReference type="Gene3D" id="3.90.550.10">
    <property type="entry name" value="Spore Coat Polysaccharide Biosynthesis Protein SpsA, Chain A"/>
    <property type="match status" value="1"/>
</dbReference>
<feature type="domain" description="Glycosyltransferase 2-like" evidence="1">
    <location>
        <begin position="7"/>
        <end position="116"/>
    </location>
</feature>
<dbReference type="AlphaFoldDB" id="W8VRP7"/>